<dbReference type="Gene3D" id="3.40.630.30">
    <property type="match status" value="1"/>
</dbReference>
<gene>
    <name evidence="3" type="ORF">COB13_17345</name>
</gene>
<evidence type="ECO:0000256" key="1">
    <source>
        <dbReference type="ARBA" id="ARBA00004924"/>
    </source>
</evidence>
<dbReference type="SMART" id="SM01006">
    <property type="entry name" value="AlcB"/>
    <property type="match status" value="1"/>
</dbReference>
<comment type="caution">
    <text evidence="3">The sequence shown here is derived from an EMBL/GenBank/DDBJ whole genome shotgun (WGS) entry which is preliminary data.</text>
</comment>
<organism evidence="3">
    <name type="scientific">OCS116 cluster bacterium</name>
    <dbReference type="NCBI Taxonomy" id="2030921"/>
    <lineage>
        <taxon>Bacteria</taxon>
        <taxon>Pseudomonadati</taxon>
        <taxon>Pseudomonadota</taxon>
        <taxon>Alphaproteobacteria</taxon>
        <taxon>OCS116 cluster</taxon>
    </lineage>
</organism>
<dbReference type="InterPro" id="IPR019432">
    <property type="entry name" value="Acyltransferase_MbtK/IucB-like"/>
</dbReference>
<feature type="domain" description="N-acetyltransferase" evidence="2">
    <location>
        <begin position="2"/>
        <end position="119"/>
    </location>
</feature>
<reference key="1">
    <citation type="submission" date="2017-08" db="EMBL/GenBank/DDBJ databases">
        <title>A dynamic microbial community with high functional redundancy inhabits the cold, oxic subseafloor aquifer.</title>
        <authorList>
            <person name="Tully B.J."/>
            <person name="Wheat C.G."/>
            <person name="Glazer B.T."/>
            <person name="Huber J.A."/>
        </authorList>
    </citation>
    <scope>NUCLEOTIDE SEQUENCE [LARGE SCALE GENOMIC DNA]</scope>
</reference>
<proteinExistence type="predicted"/>
<evidence type="ECO:0000313" key="3">
    <source>
        <dbReference type="EMBL" id="PCI96582.1"/>
    </source>
</evidence>
<dbReference type="InterPro" id="IPR016181">
    <property type="entry name" value="Acyl_CoA_acyltransferase"/>
</dbReference>
<dbReference type="SUPFAM" id="SSF55729">
    <property type="entry name" value="Acyl-CoA N-acyltransferases (Nat)"/>
    <property type="match status" value="1"/>
</dbReference>
<accession>A0A2A4YP18</accession>
<sequence length="119" mass="13754">MIEFRKLTAGDYPLLLKWLQRPHVKQYWNNGDDTLEKVAHHYALDKSQVQYYIAMQDNQDIGFYQYNLSNNRNIGIDMFLANADQLSQGLGTICLNAFGDFICKIKDCHSLSVDPHPDN</sequence>
<dbReference type="EMBL" id="NVUS01000041">
    <property type="protein sequence ID" value="PCI96582.1"/>
    <property type="molecule type" value="Genomic_DNA"/>
</dbReference>
<comment type="pathway">
    <text evidence="1">Siderophore biosynthesis.</text>
</comment>
<dbReference type="GO" id="GO:0016747">
    <property type="term" value="F:acyltransferase activity, transferring groups other than amino-acyl groups"/>
    <property type="evidence" value="ECO:0007669"/>
    <property type="project" value="InterPro"/>
</dbReference>
<reference evidence="3" key="2">
    <citation type="journal article" date="2018" name="ISME J.">
        <title>A dynamic microbial community with high functional redundancy inhabits the cold, oxic subseafloor aquifer.</title>
        <authorList>
            <person name="Tully B.J."/>
            <person name="Wheat C.G."/>
            <person name="Glazer B.T."/>
            <person name="Huber J.A."/>
        </authorList>
    </citation>
    <scope>NUCLEOTIDE SEQUENCE</scope>
    <source>
        <strain evidence="3">NORP83</strain>
    </source>
</reference>
<dbReference type="GO" id="GO:0019290">
    <property type="term" value="P:siderophore biosynthetic process"/>
    <property type="evidence" value="ECO:0007669"/>
    <property type="project" value="InterPro"/>
</dbReference>
<evidence type="ECO:0000259" key="2">
    <source>
        <dbReference type="PROSITE" id="PS51186"/>
    </source>
</evidence>
<dbReference type="Pfam" id="PF13523">
    <property type="entry name" value="Acetyltransf_8"/>
    <property type="match status" value="1"/>
</dbReference>
<protein>
    <recommendedName>
        <fullName evidence="2">N-acetyltransferase domain-containing protein</fullName>
    </recommendedName>
</protein>
<dbReference type="PROSITE" id="PS51186">
    <property type="entry name" value="GNAT"/>
    <property type="match status" value="1"/>
</dbReference>
<dbReference type="InterPro" id="IPR000182">
    <property type="entry name" value="GNAT_dom"/>
</dbReference>
<dbReference type="AlphaFoldDB" id="A0A2A4YP18"/>
<name>A0A2A4YP18_9PROT</name>